<dbReference type="Proteomes" id="UP001500540">
    <property type="component" value="Unassembled WGS sequence"/>
</dbReference>
<reference evidence="2" key="1">
    <citation type="journal article" date="2019" name="Int. J. Syst. Evol. Microbiol.">
        <title>The Global Catalogue of Microorganisms (GCM) 10K type strain sequencing project: providing services to taxonomists for standard genome sequencing and annotation.</title>
        <authorList>
            <consortium name="The Broad Institute Genomics Platform"/>
            <consortium name="The Broad Institute Genome Sequencing Center for Infectious Disease"/>
            <person name="Wu L."/>
            <person name="Ma J."/>
        </authorList>
    </citation>
    <scope>NUCLEOTIDE SEQUENCE [LARGE SCALE GENOMIC DNA]</scope>
    <source>
        <strain evidence="2">JCM 16950</strain>
    </source>
</reference>
<sequence>MAPGVVSADKIRRVCVGRERIDHCLLNDERRRFSWMQVHQAITVRPHTWNSRMRTTFDAEADAAYIYLVPEIEPGRAVRNVLIESPHDR</sequence>
<gene>
    <name evidence="1" type="ORF">GCM10022240_09070</name>
</gene>
<dbReference type="EMBL" id="BAABAF010000002">
    <property type="protein sequence ID" value="GAA3758538.1"/>
    <property type="molecule type" value="Genomic_DNA"/>
</dbReference>
<evidence type="ECO:0000313" key="2">
    <source>
        <dbReference type="Proteomes" id="UP001500540"/>
    </source>
</evidence>
<name>A0ABP7GAZ8_9MICO</name>
<accession>A0ABP7GAZ8</accession>
<keyword evidence="2" id="KW-1185">Reference proteome</keyword>
<evidence type="ECO:0000313" key="1">
    <source>
        <dbReference type="EMBL" id="GAA3758538.1"/>
    </source>
</evidence>
<proteinExistence type="predicted"/>
<organism evidence="1 2">
    <name type="scientific">Microbacterium kribbense</name>
    <dbReference type="NCBI Taxonomy" id="433645"/>
    <lineage>
        <taxon>Bacteria</taxon>
        <taxon>Bacillati</taxon>
        <taxon>Actinomycetota</taxon>
        <taxon>Actinomycetes</taxon>
        <taxon>Micrococcales</taxon>
        <taxon>Microbacteriaceae</taxon>
        <taxon>Microbacterium</taxon>
    </lineage>
</organism>
<comment type="caution">
    <text evidence="1">The sequence shown here is derived from an EMBL/GenBank/DDBJ whole genome shotgun (WGS) entry which is preliminary data.</text>
</comment>
<protein>
    <submittedName>
        <fullName evidence="1">Uncharacterized protein</fullName>
    </submittedName>
</protein>